<feature type="domain" description="HTH araC/xylS-type" evidence="1">
    <location>
        <begin position="151"/>
        <end position="222"/>
    </location>
</feature>
<name>A0A136PQU4_9ACTN</name>
<sequence length="253" mass="26643">MGLVIASRSSESPWISSVWASRSAGVSQMTSIASETWGLVFWESEGRPYATVSGPEERARAAPVPGDARFFGIQFAVGTALRKAPTSTFLNSGFELPDTTAGRFWLDGERWPTPRVDDDAEALVARLVRSGVLVQDPLVRAALDGHLPAGTTRTVERRFRTVTGLTRGAVGQIERARAAADLLAAGEEVGVVVGLLGYYDEPHLARALRRYVGRTAGQLRGGLGGAIALSQLADDVVDGLEDAVGVGGGLAQG</sequence>
<protein>
    <submittedName>
        <fullName evidence="2">AraC family transcriptional regulator</fullName>
    </submittedName>
</protein>
<dbReference type="Gene3D" id="1.10.10.60">
    <property type="entry name" value="Homeodomain-like"/>
    <property type="match status" value="1"/>
</dbReference>
<dbReference type="InterPro" id="IPR018060">
    <property type="entry name" value="HTH_AraC"/>
</dbReference>
<dbReference type="GO" id="GO:0003700">
    <property type="term" value="F:DNA-binding transcription factor activity"/>
    <property type="evidence" value="ECO:0007669"/>
    <property type="project" value="InterPro"/>
</dbReference>
<dbReference type="AlphaFoldDB" id="A0A136PQU4"/>
<dbReference type="GO" id="GO:0043565">
    <property type="term" value="F:sequence-specific DNA binding"/>
    <property type="evidence" value="ECO:0007669"/>
    <property type="project" value="InterPro"/>
</dbReference>
<comment type="caution">
    <text evidence="2">The sequence shown here is derived from an EMBL/GenBank/DDBJ whole genome shotgun (WGS) entry which is preliminary data.</text>
</comment>
<keyword evidence="3" id="KW-1185">Reference proteome</keyword>
<dbReference type="RefSeq" id="WP_067366851.1">
    <property type="nucleotide sequence ID" value="NZ_JBIUBN010000016.1"/>
</dbReference>
<evidence type="ECO:0000259" key="1">
    <source>
        <dbReference type="PROSITE" id="PS01124"/>
    </source>
</evidence>
<dbReference type="Proteomes" id="UP000070620">
    <property type="component" value="Unassembled WGS sequence"/>
</dbReference>
<proteinExistence type="predicted"/>
<dbReference type="EMBL" id="LRQV01000057">
    <property type="protein sequence ID" value="KXK60835.1"/>
    <property type="molecule type" value="Genomic_DNA"/>
</dbReference>
<dbReference type="PROSITE" id="PS01124">
    <property type="entry name" value="HTH_ARAC_FAMILY_2"/>
    <property type="match status" value="1"/>
</dbReference>
<dbReference type="Pfam" id="PF12833">
    <property type="entry name" value="HTH_18"/>
    <property type="match status" value="1"/>
</dbReference>
<organism evidence="2 3">
    <name type="scientific">Micromonospora rosaria</name>
    <dbReference type="NCBI Taxonomy" id="47874"/>
    <lineage>
        <taxon>Bacteria</taxon>
        <taxon>Bacillati</taxon>
        <taxon>Actinomycetota</taxon>
        <taxon>Actinomycetes</taxon>
        <taxon>Micromonosporales</taxon>
        <taxon>Micromonosporaceae</taxon>
        <taxon>Micromonospora</taxon>
    </lineage>
</organism>
<dbReference type="SMART" id="SM00342">
    <property type="entry name" value="HTH_ARAC"/>
    <property type="match status" value="1"/>
</dbReference>
<accession>A0A136PQU4</accession>
<evidence type="ECO:0000313" key="2">
    <source>
        <dbReference type="EMBL" id="KXK60835.1"/>
    </source>
</evidence>
<gene>
    <name evidence="2" type="ORF">AWW66_16685</name>
</gene>
<reference evidence="2 3" key="1">
    <citation type="submission" date="2016-01" db="EMBL/GenBank/DDBJ databases">
        <title>Whole genome sequence and analysis of Micromonospora rosaria DSM 803, which can produce antibacterial substance rosamicin.</title>
        <authorList>
            <person name="Yang H."/>
            <person name="He X."/>
            <person name="Zhu D."/>
        </authorList>
    </citation>
    <scope>NUCLEOTIDE SEQUENCE [LARGE SCALE GENOMIC DNA]</scope>
    <source>
        <strain evidence="2 3">DSM 803</strain>
    </source>
</reference>
<evidence type="ECO:0000313" key="3">
    <source>
        <dbReference type="Proteomes" id="UP000070620"/>
    </source>
</evidence>